<feature type="region of interest" description="Disordered" evidence="1">
    <location>
        <begin position="971"/>
        <end position="996"/>
    </location>
</feature>
<evidence type="ECO:0000313" key="2">
    <source>
        <dbReference type="EMBL" id="KAL0502397.1"/>
    </source>
</evidence>
<organism evidence="2 3">
    <name type="scientific">Leishmania shawi</name>
    <dbReference type="NCBI Taxonomy" id="5680"/>
    <lineage>
        <taxon>Eukaryota</taxon>
        <taxon>Discoba</taxon>
        <taxon>Euglenozoa</taxon>
        <taxon>Kinetoplastea</taxon>
        <taxon>Metakinetoplastina</taxon>
        <taxon>Trypanosomatida</taxon>
        <taxon>Trypanosomatidae</taxon>
        <taxon>Leishmaniinae</taxon>
        <taxon>Leishmania</taxon>
        <taxon>Leishmania guyanensis species complex</taxon>
    </lineage>
</organism>
<evidence type="ECO:0000313" key="3">
    <source>
        <dbReference type="Proteomes" id="UP001443563"/>
    </source>
</evidence>
<feature type="compositionally biased region" description="Basic and acidic residues" evidence="1">
    <location>
        <begin position="163"/>
        <end position="175"/>
    </location>
</feature>
<reference evidence="2 3" key="1">
    <citation type="submission" date="2024-02" db="EMBL/GenBank/DDBJ databases">
        <title>FIRST GENOME SEQUENCES OF Leishmania (Viannia) shawi, Leishmania (Viannia) lindenbergi AND Leishmania (Viannia) utingensis.</title>
        <authorList>
            <person name="Resadore F."/>
            <person name="Custodio M.G.F."/>
            <person name="Boite M.C."/>
            <person name="Cupolillo E."/>
            <person name="Ferreira G.E.M."/>
        </authorList>
    </citation>
    <scope>NUCLEOTIDE SEQUENCE [LARGE SCALE GENOMIC DNA]</scope>
    <source>
        <strain evidence="2 3">MCEB/BR/1984/M8408</strain>
    </source>
</reference>
<protein>
    <submittedName>
        <fullName evidence="2">Uncharacterized protein</fullName>
    </submittedName>
</protein>
<feature type="region of interest" description="Disordered" evidence="1">
    <location>
        <begin position="1244"/>
        <end position="1275"/>
    </location>
</feature>
<name>A0ABR3E4C7_9TRYP</name>
<sequence length="2032" mass="215778">MHVPPRDHVPPHLPGATASSTASSHPLSGLTEPLCSANQRHHPCPPYQHHVSAGKLDCNDPLPSFTFVALPHPQNTSTASATSPSTSSRRQISPRALWRARTPRQIPAAAISLFPCISSASPLPPSASSHMQKALGGLCSASPRRGSGAAAATLHRTTPAQSQRDDNNADDSGRHYDGEYDRLIFSPIHPNRAAFTAAPGSLLSHNSVHHYSESPPLSNARHSPPSRGLITASQAAAALDRLPELPTSQRRQAASSAVTALIAGRAAAASTLSSTSCRPCSKTPPAVSTDALPLQPEAWWSTLDGTLSATNTLLGDESQQLYHIAETPAPAPSHPFLTPSLNSTLGRADRAAIVLSTHLSRHTNLAPGGSVATGVLRAKDGDADASVSSADRTIKDDEATAAAVAAVAMRLSCATAGSSLSGGFSGAANTMLSNASRGSGGQNTLQRLRETLRRTQSSPMELEIPAPNIAPHCLDVSEEGYGSLSSSNKQSKPAPSRTTGTSRTHRWISEGVAPPHGSQDGGTGIIKRGGGTQRIRDPAVHLYAQNAPRAPAQVMPLLPASRAFLPSELLPGGTAGDRAGKVMRGLHQAPSAIGSRMHNTETSFVGSTADPNVATQEGAGTHTDDKDGRMNAASHALPPPLHRHRVAVAVTAAKPALTLPWERDRLTLEAMERRYGAQSAVHTLRRRRRYHGYRRSEVPPAADRRPRGSHAETLALLTSPVASSVPTSDFSAASLTSSIFIRELGEVEAARQMLEKHRWRLATPREAVSSASDDVAQRSRSPSRHGTSGTQVHLPHGMTGKEAAAKAYRQEQLRLYVSHLTTPSTLPTDGPVAVEQGQLDAGRPLRGTEHHTAGASANDALLACAPGGDAASSTRRSRAGAATFGASNTAATVAKATASKLTAVATSGRNALDRALQARAALLRRHAQDQSTWKRQLHQVRQWCDRTHVMVRFDNGVCAEQMAAAPLHRTVARQHQRQDRQEATEVSHRPSSGDAHVGAGIFVTKMSDDAAGQHFVYVDDPIRAHDAVMQQLAEEDNEVQRQNELQRCRERRHAPSLEWCIGDSHASPPAPPMQSVASSRAAAQAISSSSLSHRSENHDATRTQFSGAVDAGWDLLKSMPLLIGLDTSPAPLQVGQHSVQFVISATDELASKGTSSVLLSQASPLSIRPPQMSMHTALCARLQTWGTDVAEEEEALSRGGSTTIDTAALPPADAASAGLNACTAPPTWQGARKGSVPCSRRATLPADLSENSPGRSANESKGEPGDLAQKRTTQHGATPSLIHLQRASLSQSVQAILTRVERDLLSFVLTCASGDGGVERLAALFSLCSGRRIDNSAVECPSDSAAGEGRSLATPLPPALVALLTMLDQSPQTLVCDGTAVKAAVAQETSSSGATEAKEQHGVGRESPLASPRDLEVKITQETTDVRGDAYAVAGFPSIDHESGNGKGSAATTLPTDRASAAAPTPEKTVPPWSALVTSLLSGYNILDLSFLRQLHLLLWHYETQEYKRACITVAETSKEVVAQSALPPPPSTTMPYRSQRAPPAVFPLSLQLSTSQEPRMDFRTSFRLSDSGRSTLSTVLVDAADLLNAITATTLLRWLCDACRQSPTSSWAELVERVPATCAQDWQNALMRCIEAASSEVHPPQCASPKASLWSDELRRLSAPFPTGPAATTAPPPSPRQLECFAFDTASALESVKWRLRRIHDVLHRASLRAEQERITANTAAATDATVGTLFTAGSTSNAVPAAFPCVGDTPYLPGVEARARYPLDMRNLYLLSALAAEDIDARVVPQLREARVQYADALQAATATGTLVNVSGSSSVSKISPLAFSRSAASLPLALQQRLPLDRLFQIEQRFVRLLSALWNAEQSIFAFNRHVAPFNAFTAAEQRCWGSLYRSSLKVAYFVCEELTEKGMESVSTELLPFVSIVASFTGCCGGHRELLSKLNAIMLDLAERAKKVQVPLESLSWQKKRPQVLAEAIAASKIACRRAAAVVSCLTTEADVVGLPLTELAMPALRLIHVLPLSQLPGNA</sequence>
<proteinExistence type="predicted"/>
<feature type="compositionally biased region" description="Polar residues" evidence="1">
    <location>
        <begin position="17"/>
        <end position="26"/>
    </location>
</feature>
<feature type="compositionally biased region" description="Gly residues" evidence="1">
    <location>
        <begin position="519"/>
        <end position="531"/>
    </location>
</feature>
<gene>
    <name evidence="2" type="ORF">Q4I29_004704</name>
</gene>
<feature type="region of interest" description="Disordered" evidence="1">
    <location>
        <begin position="1387"/>
        <end position="1415"/>
    </location>
</feature>
<feature type="region of interest" description="Disordered" evidence="1">
    <location>
        <begin position="1"/>
        <end position="34"/>
    </location>
</feature>
<feature type="region of interest" description="Disordered" evidence="1">
    <location>
        <begin position="206"/>
        <end position="228"/>
    </location>
</feature>
<feature type="region of interest" description="Disordered" evidence="1">
    <location>
        <begin position="764"/>
        <end position="803"/>
    </location>
</feature>
<feature type="compositionally biased region" description="Polar residues" evidence="1">
    <location>
        <begin position="778"/>
        <end position="791"/>
    </location>
</feature>
<accession>A0ABR3E4C7</accession>
<feature type="compositionally biased region" description="Basic and acidic residues" evidence="1">
    <location>
        <begin position="976"/>
        <end position="988"/>
    </location>
</feature>
<feature type="region of interest" description="Disordered" evidence="1">
    <location>
        <begin position="138"/>
        <end position="175"/>
    </location>
</feature>
<feature type="compositionally biased region" description="Polar residues" evidence="1">
    <location>
        <begin position="603"/>
        <end position="615"/>
    </location>
</feature>
<feature type="compositionally biased region" description="Low complexity" evidence="1">
    <location>
        <begin position="76"/>
        <end position="88"/>
    </location>
</feature>
<dbReference type="Proteomes" id="UP001443563">
    <property type="component" value="Unassembled WGS sequence"/>
</dbReference>
<evidence type="ECO:0000256" key="1">
    <source>
        <dbReference type="SAM" id="MobiDB-lite"/>
    </source>
</evidence>
<dbReference type="EMBL" id="JBAMZM010000028">
    <property type="protein sequence ID" value="KAL0502397.1"/>
    <property type="molecule type" value="Genomic_DNA"/>
</dbReference>
<feature type="region of interest" description="Disordered" evidence="1">
    <location>
        <begin position="70"/>
        <end position="94"/>
    </location>
</feature>
<feature type="compositionally biased region" description="Polar residues" evidence="1">
    <location>
        <begin position="483"/>
        <end position="502"/>
    </location>
</feature>
<feature type="compositionally biased region" description="Low complexity" evidence="1">
    <location>
        <begin position="140"/>
        <end position="152"/>
    </location>
</feature>
<feature type="region of interest" description="Disordered" evidence="1">
    <location>
        <begin position="1060"/>
        <end position="1100"/>
    </location>
</feature>
<comment type="caution">
    <text evidence="2">The sequence shown here is derived from an EMBL/GenBank/DDBJ whole genome shotgun (WGS) entry which is preliminary data.</text>
</comment>
<feature type="compositionally biased region" description="Basic and acidic residues" evidence="1">
    <location>
        <begin position="1"/>
        <end position="10"/>
    </location>
</feature>
<keyword evidence="3" id="KW-1185">Reference proteome</keyword>
<feature type="region of interest" description="Disordered" evidence="1">
    <location>
        <begin position="603"/>
        <end position="638"/>
    </location>
</feature>
<feature type="region of interest" description="Disordered" evidence="1">
    <location>
        <begin position="1437"/>
        <end position="1469"/>
    </location>
</feature>
<feature type="region of interest" description="Disordered" evidence="1">
    <location>
        <begin position="478"/>
        <end position="531"/>
    </location>
</feature>
<feature type="compositionally biased region" description="Low complexity" evidence="1">
    <location>
        <begin position="1075"/>
        <end position="1092"/>
    </location>
</feature>